<dbReference type="InterPro" id="IPR052394">
    <property type="entry name" value="LRR-containing"/>
</dbReference>
<reference evidence="2 3" key="1">
    <citation type="journal article" date="2018" name="Genomics">
        <title>Molecular footprints of inshore aquatic adaptation in Indo-Pacific humpback dolphin (Sousa chinensis).</title>
        <authorList>
            <person name="Ming Y."/>
            <person name="Jian J."/>
            <person name="Yu F."/>
            <person name="Yu X."/>
            <person name="Wang J."/>
            <person name="Liu W."/>
        </authorList>
    </citation>
    <scope>NUCLEOTIDE SEQUENCE [LARGE SCALE GENOMIC DNA]</scope>
    <source>
        <strain evidence="2">MY-2018</strain>
        <tissue evidence="2">Skin</tissue>
    </source>
</reference>
<evidence type="ECO:0000313" key="2">
    <source>
        <dbReference type="EMBL" id="TEA38106.1"/>
    </source>
</evidence>
<feature type="region of interest" description="Disordered" evidence="1">
    <location>
        <begin position="1"/>
        <end position="53"/>
    </location>
</feature>
<evidence type="ECO:0008006" key="4">
    <source>
        <dbReference type="Google" id="ProtNLM"/>
    </source>
</evidence>
<dbReference type="SMART" id="SM00368">
    <property type="entry name" value="LRR_RI"/>
    <property type="match status" value="8"/>
</dbReference>
<protein>
    <recommendedName>
        <fullName evidence="4">EF-hand domain-containing protein</fullName>
    </recommendedName>
</protein>
<sequence>MDNGDPLEPETKDESDTVLARQSSDETLYCEAEAPMAVEKEKPARESSETDLEIEDTEKFFTTRQKELYLEACRLVGVVPVSYFIRNMEESYVNLNHRGLGPRGTKAIAIALVSNTSVLTLELADNSITEEGILSLVEMLQENYYLQEMFLQPCLESQNPLQRSQRPLPEARPASRLSANISDNDLGLEGARILCEFLQNNTSSLFSLQLSGNNFKEEAAELFCQALSTNYRIKSLDLSHNQFSDKAGEYLGQMLALNVGLQSLDLSWNHLYIQGVVALCSGLRANVSLKKLDLSMNSFGNEGAAALGEVLRLNNSLAYLDLSSNNINNEGLSKISKGLELNESLKVLKLYLNPLSMDGAVLLILSIKRNPKSKMEDIDISNVLVSQQFVKILDGVCAVHPQLDVMYKAVQGLSNKKNLFMWTNPVKLIQSYADQHKISVLDFFRSLNPRGGTTMPVGEFRKAMIQQNKVPINRYQVRELIKKLGEKTDMVDFRSAQPRRPALSGLPFCPGQAPGSL</sequence>
<name>A0A484GSF7_SOUCH</name>
<dbReference type="PANTHER" id="PTHR24114:SF49">
    <property type="entry name" value="LEUCINE-RICH REPEAT-CONTAINING PROTEIN 74A"/>
    <property type="match status" value="1"/>
</dbReference>
<accession>A0A484GSF7</accession>
<dbReference type="SUPFAM" id="SSF52047">
    <property type="entry name" value="RNI-like"/>
    <property type="match status" value="1"/>
</dbReference>
<dbReference type="EMBL" id="QWLN02004805">
    <property type="protein sequence ID" value="TEA38106.1"/>
    <property type="molecule type" value="Genomic_DNA"/>
</dbReference>
<dbReference type="Gene3D" id="3.80.10.10">
    <property type="entry name" value="Ribonuclease Inhibitor"/>
    <property type="match status" value="2"/>
</dbReference>
<evidence type="ECO:0000313" key="3">
    <source>
        <dbReference type="Proteomes" id="UP000295264"/>
    </source>
</evidence>
<gene>
    <name evidence="2" type="ORF">DBR06_SOUSAS5810045</name>
</gene>
<dbReference type="Pfam" id="PF13516">
    <property type="entry name" value="LRR_6"/>
    <property type="match status" value="5"/>
</dbReference>
<dbReference type="AlphaFoldDB" id="A0A484GSF7"/>
<keyword evidence="3" id="KW-1185">Reference proteome</keyword>
<dbReference type="PANTHER" id="PTHR24114">
    <property type="entry name" value="LEUCINE RICH REPEAT FAMILY PROTEIN"/>
    <property type="match status" value="1"/>
</dbReference>
<dbReference type="InterPro" id="IPR001611">
    <property type="entry name" value="Leu-rich_rpt"/>
</dbReference>
<dbReference type="Proteomes" id="UP000295264">
    <property type="component" value="Unassembled WGS sequence"/>
</dbReference>
<evidence type="ECO:0000256" key="1">
    <source>
        <dbReference type="SAM" id="MobiDB-lite"/>
    </source>
</evidence>
<dbReference type="InterPro" id="IPR032675">
    <property type="entry name" value="LRR_dom_sf"/>
</dbReference>
<organism evidence="2 3">
    <name type="scientific">Sousa chinensis</name>
    <name type="common">Indo-pacific humpbacked dolphin</name>
    <name type="synonym">Steno chinensis</name>
    <dbReference type="NCBI Taxonomy" id="103600"/>
    <lineage>
        <taxon>Eukaryota</taxon>
        <taxon>Metazoa</taxon>
        <taxon>Chordata</taxon>
        <taxon>Craniata</taxon>
        <taxon>Vertebrata</taxon>
        <taxon>Euteleostomi</taxon>
        <taxon>Mammalia</taxon>
        <taxon>Eutheria</taxon>
        <taxon>Laurasiatheria</taxon>
        <taxon>Artiodactyla</taxon>
        <taxon>Whippomorpha</taxon>
        <taxon>Cetacea</taxon>
        <taxon>Odontoceti</taxon>
        <taxon>Delphinidae</taxon>
        <taxon>Sousa</taxon>
    </lineage>
</organism>
<comment type="caution">
    <text evidence="2">The sequence shown here is derived from an EMBL/GenBank/DDBJ whole genome shotgun (WGS) entry which is preliminary data.</text>
</comment>
<feature type="compositionally biased region" description="Basic and acidic residues" evidence="1">
    <location>
        <begin position="38"/>
        <end position="48"/>
    </location>
</feature>
<proteinExistence type="predicted"/>